<evidence type="ECO:0000313" key="2">
    <source>
        <dbReference type="EMBL" id="AGS53826.1"/>
    </source>
</evidence>
<organism evidence="2">
    <name type="scientific">uncultured bacterium contig00054</name>
    <dbReference type="NCBI Taxonomy" id="1181538"/>
    <lineage>
        <taxon>Bacteria</taxon>
        <taxon>environmental samples</taxon>
    </lineage>
</organism>
<sequence>MQERDLLFHAEITAETLINKLKPRSVSVVLAESCTAGLVSNLLARVPGASKVLWGSFVCYTKEAKIKMLGVDSGIIEAHGLVSAETARAMAEGAARLSGANVAAAVTGLAGPGGDGSDVPVGTVWVAALAKGKEAYIKEFSFKGDRNEVRIRAAIAVLEAINSLT</sequence>
<proteinExistence type="predicted"/>
<dbReference type="Pfam" id="PF02464">
    <property type="entry name" value="CinA"/>
    <property type="match status" value="1"/>
</dbReference>
<dbReference type="SUPFAM" id="SSF142433">
    <property type="entry name" value="CinA-like"/>
    <property type="match status" value="1"/>
</dbReference>
<evidence type="ECO:0000259" key="1">
    <source>
        <dbReference type="Pfam" id="PF02464"/>
    </source>
</evidence>
<feature type="domain" description="CinA C-terminal" evidence="1">
    <location>
        <begin position="13"/>
        <end position="163"/>
    </location>
</feature>
<protein>
    <recommendedName>
        <fullName evidence="1">CinA C-terminal domain-containing protein</fullName>
    </recommendedName>
</protein>
<dbReference type="AlphaFoldDB" id="A0A806K1N2"/>
<dbReference type="Gene3D" id="3.90.950.20">
    <property type="entry name" value="CinA-like"/>
    <property type="match status" value="1"/>
</dbReference>
<dbReference type="InterPro" id="IPR036653">
    <property type="entry name" value="CinA-like_C"/>
</dbReference>
<name>A0A806K1N2_9BACT</name>
<dbReference type="NCBIfam" id="TIGR00199">
    <property type="entry name" value="PncC_domain"/>
    <property type="match status" value="1"/>
</dbReference>
<accession>A0A806K1N2</accession>
<dbReference type="EMBL" id="JQ844253">
    <property type="protein sequence ID" value="AGS53826.1"/>
    <property type="molecule type" value="Genomic_DNA"/>
</dbReference>
<dbReference type="InterPro" id="IPR008136">
    <property type="entry name" value="CinA_C"/>
</dbReference>
<reference evidence="2" key="1">
    <citation type="submission" date="2012-03" db="EMBL/GenBank/DDBJ databases">
        <title>Functional metagenomics reveals considerable lignocellulase gene clusters in the gut microbiome of a wood-feeding higher termite.</title>
        <authorList>
            <person name="Liu N."/>
        </authorList>
    </citation>
    <scope>NUCLEOTIDE SEQUENCE</scope>
</reference>